<dbReference type="GO" id="GO:0004190">
    <property type="term" value="F:aspartic-type endopeptidase activity"/>
    <property type="evidence" value="ECO:0007669"/>
    <property type="project" value="InterPro"/>
</dbReference>
<dbReference type="Gene3D" id="2.40.70.10">
    <property type="entry name" value="Acid Proteases"/>
    <property type="match status" value="1"/>
</dbReference>
<evidence type="ECO:0000259" key="2">
    <source>
        <dbReference type="Pfam" id="PF09668"/>
    </source>
</evidence>
<comment type="caution">
    <text evidence="3">The sequence shown here is derived from an EMBL/GenBank/DDBJ whole genome shotgun (WGS) entry which is preliminary data.</text>
</comment>
<name>A0A7K7UZ07_EUDEL</name>
<dbReference type="SUPFAM" id="SSF50630">
    <property type="entry name" value="Acid proteases"/>
    <property type="match status" value="1"/>
</dbReference>
<dbReference type="GO" id="GO:0006508">
    <property type="term" value="P:proteolysis"/>
    <property type="evidence" value="ECO:0007669"/>
    <property type="project" value="InterPro"/>
</dbReference>
<dbReference type="OrthoDB" id="1047367at2759"/>
<dbReference type="EMBL" id="VZSX01000027">
    <property type="protein sequence ID" value="NXA34400.1"/>
    <property type="molecule type" value="Genomic_DNA"/>
</dbReference>
<evidence type="ECO:0000313" key="4">
    <source>
        <dbReference type="Proteomes" id="UP000533954"/>
    </source>
</evidence>
<dbReference type="Proteomes" id="UP000533954">
    <property type="component" value="Unassembled WGS sequence"/>
</dbReference>
<dbReference type="InterPro" id="IPR021109">
    <property type="entry name" value="Peptidase_aspartic_dom_sf"/>
</dbReference>
<reference evidence="3 4" key="1">
    <citation type="submission" date="2019-09" db="EMBL/GenBank/DDBJ databases">
        <title>Bird 10,000 Genomes (B10K) Project - Family phase.</title>
        <authorList>
            <person name="Zhang G."/>
        </authorList>
    </citation>
    <scope>NUCLEOTIDE SEQUENCE [LARGE SCALE GENOMIC DNA]</scope>
    <source>
        <strain evidence="3">B10K-LSUMZ-16893</strain>
    </source>
</reference>
<dbReference type="InterPro" id="IPR019103">
    <property type="entry name" value="Peptidase_aspartic_DDI1-type"/>
</dbReference>
<feature type="non-terminal residue" evidence="3">
    <location>
        <position position="1"/>
    </location>
</feature>
<dbReference type="AlphaFoldDB" id="A0A7K7UZ07"/>
<protein>
    <submittedName>
        <fullName evidence="3">NRIP3 protein</fullName>
    </submittedName>
</protein>
<dbReference type="PANTHER" id="PTHR12917:SF16">
    <property type="entry name" value="NUCLEAR RECEPTOR-INTERACTING PROTEIN 3"/>
    <property type="match status" value="1"/>
</dbReference>
<feature type="non-terminal residue" evidence="3">
    <location>
        <position position="243"/>
    </location>
</feature>
<accession>A0A7K7UZ07</accession>
<dbReference type="Pfam" id="PF09668">
    <property type="entry name" value="Asp_protease"/>
    <property type="match status" value="1"/>
</dbReference>
<gene>
    <name evidence="3" type="primary">Nrip3</name>
    <name evidence="3" type="ORF">EUDELE_R10741</name>
</gene>
<feature type="region of interest" description="Disordered" evidence="1">
    <location>
        <begin position="71"/>
        <end position="104"/>
    </location>
</feature>
<feature type="domain" description="Aspartic peptidase DDI1-type" evidence="2">
    <location>
        <begin position="112"/>
        <end position="214"/>
    </location>
</feature>
<keyword evidence="4" id="KW-1185">Reference proteome</keyword>
<proteinExistence type="predicted"/>
<organism evidence="3 4">
    <name type="scientific">Eudromia elegans</name>
    <name type="common">Elegant crested-tinamou</name>
    <dbReference type="NCBI Taxonomy" id="8805"/>
    <lineage>
        <taxon>Eukaryota</taxon>
        <taxon>Metazoa</taxon>
        <taxon>Chordata</taxon>
        <taxon>Craniata</taxon>
        <taxon>Vertebrata</taxon>
        <taxon>Euteleostomi</taxon>
        <taxon>Archelosauria</taxon>
        <taxon>Archosauria</taxon>
        <taxon>Dinosauria</taxon>
        <taxon>Saurischia</taxon>
        <taxon>Theropoda</taxon>
        <taxon>Coelurosauria</taxon>
        <taxon>Aves</taxon>
        <taxon>Palaeognathae</taxon>
        <taxon>Tinamiformes</taxon>
        <taxon>Tinamidae</taxon>
        <taxon>Eudromia</taxon>
    </lineage>
</organism>
<evidence type="ECO:0000313" key="3">
    <source>
        <dbReference type="EMBL" id="NXA34400.1"/>
    </source>
</evidence>
<sequence length="243" mass="26120">MFCSGVLAAPGGKEAELREAASLRQQRRMKQAGRFLHKDSADLLPLDGLKKLGSSKDTQPHSVLQRRLMETNLSKVRGSRGPRAPRSETPGKLHPTQLGGPCSADQEEEEELIVVSCQCAGKELRAVVDTGSRFNLISSACLRRLGLSEQLEAFGSDEERVVLPRGVRALGRVAGLVLALGAVSAECAALVVEDSEKPFSLGLQTLKSLKCIINMEKQHLVLGQADRAEIPFVEGDAAAGDER</sequence>
<dbReference type="PANTHER" id="PTHR12917">
    <property type="entry name" value="ASPARTYL PROTEASE DDI-RELATED"/>
    <property type="match status" value="1"/>
</dbReference>
<evidence type="ECO:0000256" key="1">
    <source>
        <dbReference type="SAM" id="MobiDB-lite"/>
    </source>
</evidence>